<organism evidence="1 2">
    <name type="scientific">Pediococcus pentosaceus</name>
    <dbReference type="NCBI Taxonomy" id="1255"/>
    <lineage>
        <taxon>Bacteria</taxon>
        <taxon>Bacillati</taxon>
        <taxon>Bacillota</taxon>
        <taxon>Bacilli</taxon>
        <taxon>Lactobacillales</taxon>
        <taxon>Lactobacillaceae</taxon>
        <taxon>Pediococcus</taxon>
    </lineage>
</organism>
<gene>
    <name evidence="1" type="ORF">S100892_01298</name>
</gene>
<sequence>MSTKIVQLEARADDSEIGLVKGEPFYVVTSADAVVGLDKFIAKQVVTYQPATETADGLMTAADKKKLNEIKTDPLDGLKFKSPGGSVFVLSVDNDGKPLFTKEESDVH</sequence>
<dbReference type="EMBL" id="CP021474">
    <property type="protein sequence ID" value="ARW19871.1"/>
    <property type="molecule type" value="Genomic_DNA"/>
</dbReference>
<dbReference type="AlphaFoldDB" id="A0A1Y0VNZ4"/>
<evidence type="ECO:0000313" key="2">
    <source>
        <dbReference type="Proteomes" id="UP000196118"/>
    </source>
</evidence>
<accession>A0A1Y0VNZ4</accession>
<dbReference type="Proteomes" id="UP000196118">
    <property type="component" value="Chromosome"/>
</dbReference>
<evidence type="ECO:0000313" key="1">
    <source>
        <dbReference type="EMBL" id="ARW19871.1"/>
    </source>
</evidence>
<reference evidence="1 2" key="1">
    <citation type="submission" date="2017-05" db="EMBL/GenBank/DDBJ databases">
        <title>Genome sequence of Pediococcus pentosaceus strain SRCM100892.</title>
        <authorList>
            <person name="Cho S.H."/>
        </authorList>
    </citation>
    <scope>NUCLEOTIDE SEQUENCE [LARGE SCALE GENOMIC DNA]</scope>
    <source>
        <strain evidence="1 2">SRCM100892</strain>
    </source>
</reference>
<name>A0A1Y0VNZ4_PEDPE</name>
<proteinExistence type="predicted"/>
<protein>
    <submittedName>
        <fullName evidence="1">Uncharacterized protein</fullName>
    </submittedName>
</protein>